<dbReference type="AlphaFoldDB" id="A0A660S9K6"/>
<comment type="subcellular location">
    <subcellularLocation>
        <location evidence="1 8">Cell membrane</location>
        <topology evidence="1 8">Multi-pass membrane protein</topology>
    </subcellularLocation>
</comment>
<dbReference type="InterPro" id="IPR003784">
    <property type="entry name" value="BioY"/>
</dbReference>
<dbReference type="PANTHER" id="PTHR34295:SF4">
    <property type="entry name" value="BIOTIN TRANSPORTER BIOY-RELATED"/>
    <property type="match status" value="1"/>
</dbReference>
<evidence type="ECO:0000256" key="2">
    <source>
        <dbReference type="ARBA" id="ARBA00010692"/>
    </source>
</evidence>
<dbReference type="Gene3D" id="1.10.1760.20">
    <property type="match status" value="1"/>
</dbReference>
<keyword evidence="6 9" id="KW-1133">Transmembrane helix</keyword>
<protein>
    <recommendedName>
        <fullName evidence="8">Biotin transporter</fullName>
    </recommendedName>
</protein>
<evidence type="ECO:0000313" key="10">
    <source>
        <dbReference type="EMBL" id="RKX67397.1"/>
    </source>
</evidence>
<evidence type="ECO:0000256" key="8">
    <source>
        <dbReference type="PIRNR" id="PIRNR016661"/>
    </source>
</evidence>
<accession>A0A660S9K6</accession>
<reference evidence="10 11" key="1">
    <citation type="submission" date="2018-06" db="EMBL/GenBank/DDBJ databases">
        <title>Extensive metabolic versatility and redundancy in microbially diverse, dynamic hydrothermal sediments.</title>
        <authorList>
            <person name="Dombrowski N."/>
            <person name="Teske A."/>
            <person name="Baker B.J."/>
        </authorList>
    </citation>
    <scope>NUCLEOTIDE SEQUENCE [LARGE SCALE GENOMIC DNA]</scope>
    <source>
        <strain evidence="10">B35_G9</strain>
    </source>
</reference>
<feature type="transmembrane region" description="Helical" evidence="9">
    <location>
        <begin position="119"/>
        <end position="139"/>
    </location>
</feature>
<dbReference type="Pfam" id="PF02632">
    <property type="entry name" value="BioY"/>
    <property type="match status" value="1"/>
</dbReference>
<feature type="transmembrane region" description="Helical" evidence="9">
    <location>
        <begin position="44"/>
        <end position="60"/>
    </location>
</feature>
<evidence type="ECO:0000256" key="9">
    <source>
        <dbReference type="SAM" id="Phobius"/>
    </source>
</evidence>
<evidence type="ECO:0000256" key="6">
    <source>
        <dbReference type="ARBA" id="ARBA00022989"/>
    </source>
</evidence>
<evidence type="ECO:0000256" key="5">
    <source>
        <dbReference type="ARBA" id="ARBA00022692"/>
    </source>
</evidence>
<evidence type="ECO:0000256" key="7">
    <source>
        <dbReference type="ARBA" id="ARBA00023136"/>
    </source>
</evidence>
<keyword evidence="7 8" id="KW-0472">Membrane</keyword>
<dbReference type="GO" id="GO:0005886">
    <property type="term" value="C:plasma membrane"/>
    <property type="evidence" value="ECO:0007669"/>
    <property type="project" value="UniProtKB-SubCell"/>
</dbReference>
<keyword evidence="4 8" id="KW-1003">Cell membrane</keyword>
<dbReference type="GO" id="GO:0015225">
    <property type="term" value="F:biotin transmembrane transporter activity"/>
    <property type="evidence" value="ECO:0007669"/>
    <property type="project" value="UniProtKB-UniRule"/>
</dbReference>
<feature type="transmembrane region" description="Helical" evidence="9">
    <location>
        <begin position="20"/>
        <end position="38"/>
    </location>
</feature>
<feature type="transmembrane region" description="Helical" evidence="9">
    <location>
        <begin position="151"/>
        <end position="173"/>
    </location>
</feature>
<evidence type="ECO:0000313" key="11">
    <source>
        <dbReference type="Proteomes" id="UP000282321"/>
    </source>
</evidence>
<keyword evidence="3 8" id="KW-0813">Transport</keyword>
<evidence type="ECO:0000256" key="1">
    <source>
        <dbReference type="ARBA" id="ARBA00004651"/>
    </source>
</evidence>
<evidence type="ECO:0000256" key="3">
    <source>
        <dbReference type="ARBA" id="ARBA00022448"/>
    </source>
</evidence>
<gene>
    <name evidence="10" type="ORF">DRP44_02410</name>
</gene>
<feature type="transmembrane region" description="Helical" evidence="9">
    <location>
        <begin position="93"/>
        <end position="112"/>
    </location>
</feature>
<dbReference type="PIRSF" id="PIRSF016661">
    <property type="entry name" value="BioY"/>
    <property type="match status" value="1"/>
</dbReference>
<evidence type="ECO:0000256" key="4">
    <source>
        <dbReference type="ARBA" id="ARBA00022475"/>
    </source>
</evidence>
<comment type="caution">
    <text evidence="10">The sequence shown here is derived from an EMBL/GenBank/DDBJ whole genome shotgun (WGS) entry which is preliminary data.</text>
</comment>
<comment type="similarity">
    <text evidence="2 8">Belongs to the BioY family.</text>
</comment>
<dbReference type="Proteomes" id="UP000282321">
    <property type="component" value="Unassembled WGS sequence"/>
</dbReference>
<proteinExistence type="inferred from homology"/>
<dbReference type="PANTHER" id="PTHR34295">
    <property type="entry name" value="BIOTIN TRANSPORTER BIOY"/>
    <property type="match status" value="1"/>
</dbReference>
<feature type="transmembrane region" description="Helical" evidence="9">
    <location>
        <begin position="67"/>
        <end position="87"/>
    </location>
</feature>
<name>A0A660S9K6_UNCT6</name>
<dbReference type="EMBL" id="QNBC01000020">
    <property type="protein sequence ID" value="RKX67397.1"/>
    <property type="molecule type" value="Genomic_DNA"/>
</dbReference>
<organism evidence="10 11">
    <name type="scientific">candidate division TA06 bacterium</name>
    <dbReference type="NCBI Taxonomy" id="2250710"/>
    <lineage>
        <taxon>Bacteria</taxon>
        <taxon>Bacteria division TA06</taxon>
    </lineage>
</organism>
<sequence>MEKVTNALGTVIPDIASDILQIIFGVISLFLSAFVYIYIPGNPVPITLQVFSVLMIASIFSERNGLLATFSYLLIGGIGLPIFAGATGGLSHLFGPTGGYLIGFLVAVYIIPRFRKHKGIFLSLSAGLLSIYFLGWAQLSFFLHMNFSKAFSLGILPFIIYDFIKLLTVYFIAKRKRGF</sequence>
<keyword evidence="5 9" id="KW-0812">Transmembrane</keyword>